<reference evidence="2" key="1">
    <citation type="submission" date="2021-02" db="EMBL/GenBank/DDBJ databases">
        <title>Genome sequence Cadophora malorum strain M34.</title>
        <authorList>
            <person name="Stefanovic E."/>
            <person name="Vu D."/>
            <person name="Scully C."/>
            <person name="Dijksterhuis J."/>
            <person name="Roader J."/>
            <person name="Houbraken J."/>
        </authorList>
    </citation>
    <scope>NUCLEOTIDE SEQUENCE</scope>
    <source>
        <strain evidence="2">M34</strain>
    </source>
</reference>
<evidence type="ECO:0000313" key="3">
    <source>
        <dbReference type="Proteomes" id="UP000664132"/>
    </source>
</evidence>
<feature type="compositionally biased region" description="Low complexity" evidence="1">
    <location>
        <begin position="19"/>
        <end position="32"/>
    </location>
</feature>
<name>A0A8H7TBE5_9HELO</name>
<accession>A0A8H7TBE5</accession>
<dbReference type="EMBL" id="JAFJYH010000209">
    <property type="protein sequence ID" value="KAG4415761.1"/>
    <property type="molecule type" value="Genomic_DNA"/>
</dbReference>
<feature type="region of interest" description="Disordered" evidence="1">
    <location>
        <begin position="1"/>
        <end position="46"/>
    </location>
</feature>
<feature type="compositionally biased region" description="Acidic residues" evidence="1">
    <location>
        <begin position="33"/>
        <end position="46"/>
    </location>
</feature>
<dbReference type="InterPro" id="IPR029063">
    <property type="entry name" value="SAM-dependent_MTases_sf"/>
</dbReference>
<protein>
    <recommendedName>
        <fullName evidence="4">S-adenosyl-L-methionine-dependent methyltransferase</fullName>
    </recommendedName>
</protein>
<dbReference type="AlphaFoldDB" id="A0A8H7TBE5"/>
<dbReference type="Proteomes" id="UP000664132">
    <property type="component" value="Unassembled WGS sequence"/>
</dbReference>
<gene>
    <name evidence="2" type="ORF">IFR04_011125</name>
</gene>
<comment type="caution">
    <text evidence="2">The sequence shown here is derived from an EMBL/GenBank/DDBJ whole genome shotgun (WGS) entry which is preliminary data.</text>
</comment>
<dbReference type="SUPFAM" id="SSF53335">
    <property type="entry name" value="S-adenosyl-L-methionine-dependent methyltransferases"/>
    <property type="match status" value="1"/>
</dbReference>
<dbReference type="OrthoDB" id="2013972at2759"/>
<organism evidence="2 3">
    <name type="scientific">Cadophora malorum</name>
    <dbReference type="NCBI Taxonomy" id="108018"/>
    <lineage>
        <taxon>Eukaryota</taxon>
        <taxon>Fungi</taxon>
        <taxon>Dikarya</taxon>
        <taxon>Ascomycota</taxon>
        <taxon>Pezizomycotina</taxon>
        <taxon>Leotiomycetes</taxon>
        <taxon>Helotiales</taxon>
        <taxon>Ploettnerulaceae</taxon>
        <taxon>Cadophora</taxon>
    </lineage>
</organism>
<proteinExistence type="predicted"/>
<evidence type="ECO:0008006" key="4">
    <source>
        <dbReference type="Google" id="ProtNLM"/>
    </source>
</evidence>
<evidence type="ECO:0000313" key="2">
    <source>
        <dbReference type="EMBL" id="KAG4415761.1"/>
    </source>
</evidence>
<evidence type="ECO:0000256" key="1">
    <source>
        <dbReference type="SAM" id="MobiDB-lite"/>
    </source>
</evidence>
<keyword evidence="3" id="KW-1185">Reference proteome</keyword>
<sequence length="385" mass="42609">MPSPPRSPDATGQVATDTAAASSPVAAPNNPVEDQDGGDSAFGDDDYGSNLNYGSVSSSIYNFRVENGRTYHAYNIDAVISLSTMLTSSEYSLPNDEKEQDRMDLVYHAILRMFDGKPFFAPVENLQRVVDMGTGTGKVYGHWMSATSTQKRMAREFPHHNPGVRRTDDSPKQVIGIDLSPMQPKWVAPNVEFELTIWNTRGSSKNPSILSIVGYAPVTPSDPGPTTSQKASAVYVQGGWVEAQEFDLAPQSDNDSFPADSAIIKWHKLFHEGMLKAGCEMRCASEKLKEEMEKAGFVNVQSVDLMVPMSPWSEDPKLKDAGSFVMTSMMEDISLMSLAVFTRLLGWERIELELFLAEVRKEWKDKSIHGYWPLFAVFGQKPADS</sequence>